<name>A0A932R2I9_9BACT</name>
<dbReference type="AlphaFoldDB" id="A0A932R2I9"/>
<protein>
    <submittedName>
        <fullName evidence="2">PrgI family protein</fullName>
    </submittedName>
</protein>
<reference evidence="2" key="1">
    <citation type="submission" date="2020-07" db="EMBL/GenBank/DDBJ databases">
        <title>Huge and variable diversity of episymbiotic CPR bacteria and DPANN archaea in groundwater ecosystems.</title>
        <authorList>
            <person name="He C.Y."/>
            <person name="Keren R."/>
            <person name="Whittaker M."/>
            <person name="Farag I.F."/>
            <person name="Doudna J."/>
            <person name="Cate J.H.D."/>
            <person name="Banfield J.F."/>
        </authorList>
    </citation>
    <scope>NUCLEOTIDE SEQUENCE</scope>
    <source>
        <strain evidence="2">NC_groundwater_973_Pr1_S-0.2um_54_13</strain>
    </source>
</reference>
<dbReference type="Pfam" id="PF12666">
    <property type="entry name" value="PrgI"/>
    <property type="match status" value="1"/>
</dbReference>
<accession>A0A932R2I9</accession>
<sequence>MKQFQVPQFITVEDKVIGPLTIKQFLYVAAGAVIIGIAYKFLLSFLFIPVAVVVGALTGGLAFLKVNEQPFPVVVKNALLYFSKPHIYTWQQETPRKKALAAPAKKPESQIKSVPKLSESKLSDLAWSLDITERLKE</sequence>
<feature type="transmembrane region" description="Helical" evidence="1">
    <location>
        <begin position="20"/>
        <end position="39"/>
    </location>
</feature>
<dbReference type="Proteomes" id="UP000753196">
    <property type="component" value="Unassembled WGS sequence"/>
</dbReference>
<keyword evidence="1" id="KW-0812">Transmembrane</keyword>
<keyword evidence="1" id="KW-0472">Membrane</keyword>
<evidence type="ECO:0000313" key="3">
    <source>
        <dbReference type="Proteomes" id="UP000753196"/>
    </source>
</evidence>
<evidence type="ECO:0000313" key="2">
    <source>
        <dbReference type="EMBL" id="MBI3631225.1"/>
    </source>
</evidence>
<organism evidence="2 3">
    <name type="scientific">Candidatus Sungiibacteriota bacterium</name>
    <dbReference type="NCBI Taxonomy" id="2750080"/>
    <lineage>
        <taxon>Bacteria</taxon>
        <taxon>Candidatus Sungiibacteriota</taxon>
    </lineage>
</organism>
<gene>
    <name evidence="2" type="ORF">HY221_02710</name>
</gene>
<keyword evidence="1" id="KW-1133">Transmembrane helix</keyword>
<dbReference type="InterPro" id="IPR024414">
    <property type="entry name" value="Uncharacterised_PrgI"/>
</dbReference>
<proteinExistence type="predicted"/>
<comment type="caution">
    <text evidence="2">The sequence shown here is derived from an EMBL/GenBank/DDBJ whole genome shotgun (WGS) entry which is preliminary data.</text>
</comment>
<evidence type="ECO:0000256" key="1">
    <source>
        <dbReference type="SAM" id="Phobius"/>
    </source>
</evidence>
<feature type="transmembrane region" description="Helical" evidence="1">
    <location>
        <begin position="45"/>
        <end position="64"/>
    </location>
</feature>
<dbReference type="EMBL" id="JACQCR010000062">
    <property type="protein sequence ID" value="MBI3631225.1"/>
    <property type="molecule type" value="Genomic_DNA"/>
</dbReference>